<name>A0AAE0ZAV1_9GAST</name>
<dbReference type="EMBL" id="JAWDGP010004263">
    <property type="protein sequence ID" value="KAK3765969.1"/>
    <property type="molecule type" value="Genomic_DNA"/>
</dbReference>
<evidence type="ECO:0000313" key="1">
    <source>
        <dbReference type="EMBL" id="KAK3765969.1"/>
    </source>
</evidence>
<comment type="caution">
    <text evidence="1">The sequence shown here is derived from an EMBL/GenBank/DDBJ whole genome shotgun (WGS) entry which is preliminary data.</text>
</comment>
<gene>
    <name evidence="1" type="ORF">RRG08_002212</name>
</gene>
<proteinExistence type="predicted"/>
<accession>A0AAE0ZAV1</accession>
<reference evidence="1" key="1">
    <citation type="journal article" date="2023" name="G3 (Bethesda)">
        <title>A reference genome for the long-term kleptoplast-retaining sea slug Elysia crispata morphotype clarki.</title>
        <authorList>
            <person name="Eastman K.E."/>
            <person name="Pendleton A.L."/>
            <person name="Shaikh M.A."/>
            <person name="Suttiyut T."/>
            <person name="Ogas R."/>
            <person name="Tomko P."/>
            <person name="Gavelis G."/>
            <person name="Widhalm J.R."/>
            <person name="Wisecaver J.H."/>
        </authorList>
    </citation>
    <scope>NUCLEOTIDE SEQUENCE</scope>
    <source>
        <strain evidence="1">ECLA1</strain>
    </source>
</reference>
<dbReference type="AlphaFoldDB" id="A0AAE0ZAV1"/>
<dbReference type="Proteomes" id="UP001283361">
    <property type="component" value="Unassembled WGS sequence"/>
</dbReference>
<sequence>MNQEVREQFSTVINEALGKCPTDSTQAHWDFIRDAKYKAAIDTFRKRANKIKDWFETRINLLDPAIAAKGTALLEYKRQPSAKNLAIYRKACNNTKSVCLKCANDHWLRLCGDIQSAADCGNTGLCMRG</sequence>
<evidence type="ECO:0000313" key="2">
    <source>
        <dbReference type="Proteomes" id="UP001283361"/>
    </source>
</evidence>
<keyword evidence="2" id="KW-1185">Reference proteome</keyword>
<protein>
    <submittedName>
        <fullName evidence="1">Uncharacterized protein</fullName>
    </submittedName>
</protein>
<organism evidence="1 2">
    <name type="scientific">Elysia crispata</name>
    <name type="common">lettuce slug</name>
    <dbReference type="NCBI Taxonomy" id="231223"/>
    <lineage>
        <taxon>Eukaryota</taxon>
        <taxon>Metazoa</taxon>
        <taxon>Spiralia</taxon>
        <taxon>Lophotrochozoa</taxon>
        <taxon>Mollusca</taxon>
        <taxon>Gastropoda</taxon>
        <taxon>Heterobranchia</taxon>
        <taxon>Euthyneura</taxon>
        <taxon>Panpulmonata</taxon>
        <taxon>Sacoglossa</taxon>
        <taxon>Placobranchoidea</taxon>
        <taxon>Plakobranchidae</taxon>
        <taxon>Elysia</taxon>
    </lineage>
</organism>